<dbReference type="PANTHER" id="PTHR33332">
    <property type="entry name" value="REVERSE TRANSCRIPTASE DOMAIN-CONTAINING PROTEIN"/>
    <property type="match status" value="1"/>
</dbReference>
<accession>A0A6L2Q0M1</accession>
<evidence type="ECO:0000313" key="3">
    <source>
        <dbReference type="Proteomes" id="UP000502823"/>
    </source>
</evidence>
<evidence type="ECO:0000313" key="2">
    <source>
        <dbReference type="EMBL" id="GFG36265.1"/>
    </source>
</evidence>
<reference evidence="3" key="1">
    <citation type="submission" date="2020-01" db="EMBL/GenBank/DDBJ databases">
        <title>Draft genome sequence of the Termite Coptotermes fromosanus.</title>
        <authorList>
            <person name="Itakura S."/>
            <person name="Yosikawa Y."/>
            <person name="Umezawa K."/>
        </authorList>
    </citation>
    <scope>NUCLEOTIDE SEQUENCE [LARGE SCALE GENOMIC DNA]</scope>
</reference>
<dbReference type="InterPro" id="IPR000477">
    <property type="entry name" value="RT_dom"/>
</dbReference>
<dbReference type="Proteomes" id="UP000502823">
    <property type="component" value="Unassembled WGS sequence"/>
</dbReference>
<comment type="caution">
    <text evidence="2">The sequence shown here is derived from an EMBL/GenBank/DDBJ whole genome shotgun (WGS) entry which is preliminary data.</text>
</comment>
<dbReference type="AlphaFoldDB" id="A0A6L2Q0M1"/>
<keyword evidence="3" id="KW-1185">Reference proteome</keyword>
<dbReference type="Pfam" id="PF00078">
    <property type="entry name" value="RVT_1"/>
    <property type="match status" value="1"/>
</dbReference>
<dbReference type="PROSITE" id="PS50878">
    <property type="entry name" value="RT_POL"/>
    <property type="match status" value="1"/>
</dbReference>
<sequence>MVYHNILLQKLDIYGIRGIAQQWFASYIINRQQLVEIDHYDLTTHEIQHKLWEEKIIQFGVPQGSILGPLLFLIYMNDTHTNINDNIRIKLTLFAYDTSILIMGKDMQDINLNLDKINNSILPWFENNRLIINKDKSLALGFHHKLNKHIVFPDIMLKGRQINYVSETTFLRIWLDYNLNWDCHMEKLVVKLILHSMGCFKPCKDLLNEKIN</sequence>
<organism evidence="2 3">
    <name type="scientific">Coptotermes formosanus</name>
    <name type="common">Formosan subterranean termite</name>
    <dbReference type="NCBI Taxonomy" id="36987"/>
    <lineage>
        <taxon>Eukaryota</taxon>
        <taxon>Metazoa</taxon>
        <taxon>Ecdysozoa</taxon>
        <taxon>Arthropoda</taxon>
        <taxon>Hexapoda</taxon>
        <taxon>Insecta</taxon>
        <taxon>Pterygota</taxon>
        <taxon>Neoptera</taxon>
        <taxon>Polyneoptera</taxon>
        <taxon>Dictyoptera</taxon>
        <taxon>Blattodea</taxon>
        <taxon>Blattoidea</taxon>
        <taxon>Termitoidae</taxon>
        <taxon>Rhinotermitidae</taxon>
        <taxon>Coptotermes</taxon>
    </lineage>
</organism>
<protein>
    <recommendedName>
        <fullName evidence="1">Reverse transcriptase domain-containing protein</fullName>
    </recommendedName>
</protein>
<evidence type="ECO:0000259" key="1">
    <source>
        <dbReference type="PROSITE" id="PS50878"/>
    </source>
</evidence>
<proteinExistence type="predicted"/>
<dbReference type="InParanoid" id="A0A6L2Q0M1"/>
<dbReference type="OrthoDB" id="445826at2759"/>
<dbReference type="EMBL" id="BLKM01000626">
    <property type="protein sequence ID" value="GFG36265.1"/>
    <property type="molecule type" value="Genomic_DNA"/>
</dbReference>
<feature type="domain" description="Reverse transcriptase" evidence="1">
    <location>
        <begin position="1"/>
        <end position="179"/>
    </location>
</feature>
<name>A0A6L2Q0M1_COPFO</name>
<gene>
    <name evidence="2" type="ORF">Cfor_08875</name>
</gene>